<organism evidence="2 3">
    <name type="scientific">Cinnamomum micranthum f. kanehirae</name>
    <dbReference type="NCBI Taxonomy" id="337451"/>
    <lineage>
        <taxon>Eukaryota</taxon>
        <taxon>Viridiplantae</taxon>
        <taxon>Streptophyta</taxon>
        <taxon>Embryophyta</taxon>
        <taxon>Tracheophyta</taxon>
        <taxon>Spermatophyta</taxon>
        <taxon>Magnoliopsida</taxon>
        <taxon>Magnoliidae</taxon>
        <taxon>Laurales</taxon>
        <taxon>Lauraceae</taxon>
        <taxon>Cinnamomum</taxon>
    </lineage>
</organism>
<dbReference type="Pfam" id="PF02458">
    <property type="entry name" value="Transferase"/>
    <property type="match status" value="1"/>
</dbReference>
<comment type="caution">
    <text evidence="2">The sequence shown here is derived from an EMBL/GenBank/DDBJ whole genome shotgun (WGS) entry which is preliminary data.</text>
</comment>
<dbReference type="EMBL" id="QPKB01000012">
    <property type="protein sequence ID" value="RWR96839.1"/>
    <property type="molecule type" value="Genomic_DNA"/>
</dbReference>
<dbReference type="GO" id="GO:0016747">
    <property type="term" value="F:acyltransferase activity, transferring groups other than amino-acyl groups"/>
    <property type="evidence" value="ECO:0007669"/>
    <property type="project" value="TreeGrafter"/>
</dbReference>
<dbReference type="Gene3D" id="3.30.559.10">
    <property type="entry name" value="Chloramphenicol acetyltransferase-like domain"/>
    <property type="match status" value="2"/>
</dbReference>
<reference evidence="2 3" key="1">
    <citation type="journal article" date="2019" name="Nat. Plants">
        <title>Stout camphor tree genome fills gaps in understanding of flowering plant genome evolution.</title>
        <authorList>
            <person name="Chaw S.M."/>
            <person name="Liu Y.C."/>
            <person name="Wu Y.W."/>
            <person name="Wang H.Y."/>
            <person name="Lin C.I."/>
            <person name="Wu C.S."/>
            <person name="Ke H.M."/>
            <person name="Chang L.Y."/>
            <person name="Hsu C.Y."/>
            <person name="Yang H.T."/>
            <person name="Sudianto E."/>
            <person name="Hsu M.H."/>
            <person name="Wu K.P."/>
            <person name="Wang L.N."/>
            <person name="Leebens-Mack J.H."/>
            <person name="Tsai I.J."/>
        </authorList>
    </citation>
    <scope>NUCLEOTIDE SEQUENCE [LARGE SCALE GENOMIC DNA]</scope>
    <source>
        <strain evidence="3">cv. Chaw 1501</strain>
        <tissue evidence="2">Young leaves</tissue>
    </source>
</reference>
<sequence>MGSLSEVTPLIHDLKVTIHRSSSIFPSCQTNRRSMFLSNIDQVLTFDVDTIHYFAANPDFPPEAVAQKLEDALGRLLVPYDFLAGRLKFNPQEERLEIDCNAAGVGFVAASSELSLEEIGDLVFPNPALRQLIERKYESLGMEEKPLIHFQVTSFKCGGFALAMANNHITFDGLSAKMFLQNLASLAHGNPLSITPYNNRRLLAARSPPRVTFSHPELVKLELPPTGEGVQPATVFDTGVDDLNFKLFRLTANDIARMRDKAKIEGASGPAITGFNVVTAHVWRCKVLATTNSPADPDKLSRVLYAIDLRSRLQPPLPQSYTGNAILTTYGSAKYSELEEGPFGRLVEVVREGATRMTEEYARSVIDWGQLYKGFPRGDVVISSWWKLGFGDVEYPWGRPIYSCPVMIRSSEIIVLVPDMKKGMGGNGVNVCVGLPSKNMEEFERLFYEFLASM</sequence>
<dbReference type="STRING" id="337451.A0A443Q1H0"/>
<dbReference type="InterPro" id="IPR023213">
    <property type="entry name" value="CAT-like_dom_sf"/>
</dbReference>
<comment type="similarity">
    <text evidence="1">Belongs to the plant acyltransferase family.</text>
</comment>
<keyword evidence="3" id="KW-1185">Reference proteome</keyword>
<accession>A0A443Q1H0</accession>
<dbReference type="InterPro" id="IPR050317">
    <property type="entry name" value="Plant_Fungal_Acyltransferase"/>
</dbReference>
<dbReference type="AlphaFoldDB" id="A0A443Q1H0"/>
<name>A0A443Q1H0_9MAGN</name>
<dbReference type="PANTHER" id="PTHR31642">
    <property type="entry name" value="TRICHOTHECENE 3-O-ACETYLTRANSFERASE"/>
    <property type="match status" value="1"/>
</dbReference>
<proteinExistence type="inferred from homology"/>
<evidence type="ECO:0000256" key="1">
    <source>
        <dbReference type="ARBA" id="ARBA00009861"/>
    </source>
</evidence>
<protein>
    <submittedName>
        <fullName evidence="2">Omega-hydroxypalmitate O-feruloyl transferase</fullName>
    </submittedName>
</protein>
<dbReference type="OrthoDB" id="671439at2759"/>
<evidence type="ECO:0000313" key="3">
    <source>
        <dbReference type="Proteomes" id="UP000283530"/>
    </source>
</evidence>
<gene>
    <name evidence="2" type="ORF">CKAN_02624200</name>
</gene>
<dbReference type="Proteomes" id="UP000283530">
    <property type="component" value="Unassembled WGS sequence"/>
</dbReference>
<keyword evidence="2" id="KW-0808">Transferase</keyword>
<evidence type="ECO:0000313" key="2">
    <source>
        <dbReference type="EMBL" id="RWR96839.1"/>
    </source>
</evidence>
<dbReference type="PANTHER" id="PTHR31642:SF189">
    <property type="entry name" value="ACYLTRANSFERASE GLAUCE"/>
    <property type="match status" value="1"/>
</dbReference>
<dbReference type="SUPFAM" id="SSF52777">
    <property type="entry name" value="CoA-dependent acyltransferases"/>
    <property type="match status" value="1"/>
</dbReference>